<dbReference type="GeneID" id="116294731"/>
<protein>
    <submittedName>
        <fullName evidence="11 12">Uncharacterized protein LOC116294731</fullName>
    </submittedName>
</protein>
<evidence type="ECO:0000256" key="4">
    <source>
        <dbReference type="ARBA" id="ARBA00022989"/>
    </source>
</evidence>
<dbReference type="RefSeq" id="XP_031558239.1">
    <property type="nucleotide sequence ID" value="XM_031702379.1"/>
</dbReference>
<dbReference type="OrthoDB" id="415460at2759"/>
<evidence type="ECO:0000313" key="11">
    <source>
        <dbReference type="RefSeq" id="XP_031558239.1"/>
    </source>
</evidence>
<dbReference type="PANTHER" id="PTHR11537:SF252">
    <property type="entry name" value="POTASSIUM VOLTAGE-GATED CHANNEL PROTEIN SHAW"/>
    <property type="match status" value="1"/>
</dbReference>
<evidence type="ECO:0000256" key="8">
    <source>
        <dbReference type="SAM" id="Phobius"/>
    </source>
</evidence>
<evidence type="ECO:0000313" key="12">
    <source>
        <dbReference type="RefSeq" id="XP_031558240.1"/>
    </source>
</evidence>
<keyword evidence="7" id="KW-0407">Ion channel</keyword>
<dbReference type="Pfam" id="PF07885">
    <property type="entry name" value="Ion_trans_2"/>
    <property type="match status" value="1"/>
</dbReference>
<gene>
    <name evidence="11 12 13" type="primary">LOC116294731</name>
</gene>
<keyword evidence="4 8" id="KW-1133">Transmembrane helix</keyword>
<dbReference type="GO" id="GO:0015276">
    <property type="term" value="F:ligand-gated monoatomic ion channel activity"/>
    <property type="evidence" value="ECO:0007669"/>
    <property type="project" value="InterPro"/>
</dbReference>
<feature type="transmembrane region" description="Helical" evidence="8">
    <location>
        <begin position="203"/>
        <end position="220"/>
    </location>
</feature>
<sequence length="489" mass="54371">MAVFYTFYLLYLLIATLIGLGCTSIRYKKSNYSVNCPLNDVIVSVFADPPYSRNNSTDGVMSDFIRLGIKLCFKSKSCTKTKDIQWKWVQSVDELESLIKNEQTNIAFPVPPSLSSRRTRFSVKARVEYFPILLSPGPALIVNNQACQRISKLLLVKSILSVWPILLLTLLLAGISGVLIWALEYHNKQRHFSKPFVKGSYDGFWWAVVSMTTVGYGDQIPRSIFGRLFGIAWILTGVTLIAVFTASITSAITVVSVKGSCNEMQGQRIAVINNSETEVTARHHGAVVKAYDDIMAMFSDLKSEQVDGILMDRLKGYYYLNIIDDDMLRVSRALQSLMPYSVAVVTGNMTDIITKNSCFMDLLANPRGKINRMMKRYIVPVKPMTSNEDTIGLFSSGSGALTNTILTITSLLVILLLCGCAWDRLYKTNNCFSSTGVPRQMLTNTNDIAMVNQSSVDQLAQIQSALNSLNEQILEVKVMVGGKAQEKEP</sequence>
<dbReference type="Gene3D" id="3.40.190.10">
    <property type="entry name" value="Periplasmic binding protein-like II"/>
    <property type="match status" value="1"/>
</dbReference>
<evidence type="ECO:0000313" key="10">
    <source>
        <dbReference type="Proteomes" id="UP000515163"/>
    </source>
</evidence>
<feature type="transmembrane region" description="Helical" evidence="8">
    <location>
        <begin position="400"/>
        <end position="422"/>
    </location>
</feature>
<dbReference type="InterPro" id="IPR013099">
    <property type="entry name" value="K_chnl_dom"/>
</dbReference>
<accession>A0A6P8HPC2</accession>
<evidence type="ECO:0000256" key="1">
    <source>
        <dbReference type="ARBA" id="ARBA00004141"/>
    </source>
</evidence>
<evidence type="ECO:0000256" key="3">
    <source>
        <dbReference type="ARBA" id="ARBA00022692"/>
    </source>
</evidence>
<keyword evidence="6 8" id="KW-0472">Membrane</keyword>
<dbReference type="InterPro" id="IPR028325">
    <property type="entry name" value="VG_K_chnl"/>
</dbReference>
<dbReference type="SUPFAM" id="SSF53850">
    <property type="entry name" value="Periplasmic binding protein-like II"/>
    <property type="match status" value="1"/>
</dbReference>
<keyword evidence="5" id="KW-0406">Ion transport</keyword>
<feature type="transmembrane region" description="Helical" evidence="8">
    <location>
        <begin position="6"/>
        <end position="25"/>
    </location>
</feature>
<dbReference type="AlphaFoldDB" id="A0A6P8HPC2"/>
<feature type="domain" description="Potassium channel" evidence="9">
    <location>
        <begin position="199"/>
        <end position="253"/>
    </location>
</feature>
<organism evidence="10 11">
    <name type="scientific">Actinia tenebrosa</name>
    <name type="common">Australian red waratah sea anemone</name>
    <dbReference type="NCBI Taxonomy" id="6105"/>
    <lineage>
        <taxon>Eukaryota</taxon>
        <taxon>Metazoa</taxon>
        <taxon>Cnidaria</taxon>
        <taxon>Anthozoa</taxon>
        <taxon>Hexacorallia</taxon>
        <taxon>Actiniaria</taxon>
        <taxon>Actiniidae</taxon>
        <taxon>Actinia</taxon>
    </lineage>
</organism>
<dbReference type="RefSeq" id="XP_031558241.1">
    <property type="nucleotide sequence ID" value="XM_031702381.1"/>
</dbReference>
<feature type="transmembrane region" description="Helical" evidence="8">
    <location>
        <begin position="159"/>
        <end position="183"/>
    </location>
</feature>
<proteinExistence type="predicted"/>
<dbReference type="RefSeq" id="XP_031558240.1">
    <property type="nucleotide sequence ID" value="XM_031702380.1"/>
</dbReference>
<dbReference type="GO" id="GO:0005251">
    <property type="term" value="F:delayed rectifier potassium channel activity"/>
    <property type="evidence" value="ECO:0007669"/>
    <property type="project" value="TreeGrafter"/>
</dbReference>
<keyword evidence="2" id="KW-0813">Transport</keyword>
<feature type="transmembrane region" description="Helical" evidence="8">
    <location>
        <begin position="232"/>
        <end position="255"/>
    </location>
</feature>
<reference evidence="11 12" key="1">
    <citation type="submission" date="2025-04" db="UniProtKB">
        <authorList>
            <consortium name="RefSeq"/>
        </authorList>
    </citation>
    <scope>IDENTIFICATION</scope>
    <source>
        <tissue evidence="11 12">Tentacle</tissue>
    </source>
</reference>
<keyword evidence="10" id="KW-1185">Reference proteome</keyword>
<comment type="subcellular location">
    <subcellularLocation>
        <location evidence="1">Membrane</location>
        <topology evidence="1">Multi-pass membrane protein</topology>
    </subcellularLocation>
</comment>
<dbReference type="Gene3D" id="1.10.287.70">
    <property type="match status" value="1"/>
</dbReference>
<dbReference type="SUPFAM" id="SSF81324">
    <property type="entry name" value="Voltage-gated potassium channels"/>
    <property type="match status" value="1"/>
</dbReference>
<evidence type="ECO:0000256" key="2">
    <source>
        <dbReference type="ARBA" id="ARBA00022448"/>
    </source>
</evidence>
<keyword evidence="3 8" id="KW-0812">Transmembrane</keyword>
<dbReference type="KEGG" id="aten:116294731"/>
<dbReference type="PRINTS" id="PR00169">
    <property type="entry name" value="KCHANNEL"/>
</dbReference>
<name>A0A6P8HPC2_ACTTE</name>
<dbReference type="Proteomes" id="UP000515163">
    <property type="component" value="Unplaced"/>
</dbReference>
<evidence type="ECO:0000256" key="7">
    <source>
        <dbReference type="ARBA" id="ARBA00023303"/>
    </source>
</evidence>
<evidence type="ECO:0000256" key="6">
    <source>
        <dbReference type="ARBA" id="ARBA00023136"/>
    </source>
</evidence>
<evidence type="ECO:0000259" key="9">
    <source>
        <dbReference type="Pfam" id="PF07885"/>
    </source>
</evidence>
<dbReference type="GO" id="GO:0008076">
    <property type="term" value="C:voltage-gated potassium channel complex"/>
    <property type="evidence" value="ECO:0007669"/>
    <property type="project" value="InterPro"/>
</dbReference>
<evidence type="ECO:0000313" key="13">
    <source>
        <dbReference type="RefSeq" id="XP_031558241.1"/>
    </source>
</evidence>
<dbReference type="PANTHER" id="PTHR11537">
    <property type="entry name" value="VOLTAGE-GATED POTASSIUM CHANNEL"/>
    <property type="match status" value="1"/>
</dbReference>
<dbReference type="GO" id="GO:0001508">
    <property type="term" value="P:action potential"/>
    <property type="evidence" value="ECO:0007669"/>
    <property type="project" value="TreeGrafter"/>
</dbReference>
<evidence type="ECO:0000256" key="5">
    <source>
        <dbReference type="ARBA" id="ARBA00023065"/>
    </source>
</evidence>